<proteinExistence type="predicted"/>
<dbReference type="InterPro" id="IPR014044">
    <property type="entry name" value="CAP_dom"/>
</dbReference>
<dbReference type="InterPro" id="IPR034113">
    <property type="entry name" value="SCP_GAPR1-like"/>
</dbReference>
<dbReference type="OrthoDB" id="337038at2759"/>
<evidence type="ECO:0000313" key="2">
    <source>
        <dbReference type="Proteomes" id="UP001152795"/>
    </source>
</evidence>
<comment type="caution">
    <text evidence="1">The sequence shown here is derived from an EMBL/GenBank/DDBJ whole genome shotgun (WGS) entry which is preliminary data.</text>
</comment>
<evidence type="ECO:0000313" key="1">
    <source>
        <dbReference type="EMBL" id="CAB4022087.1"/>
    </source>
</evidence>
<dbReference type="Gene3D" id="3.40.33.10">
    <property type="entry name" value="CAP"/>
    <property type="match status" value="1"/>
</dbReference>
<dbReference type="CDD" id="cd05382">
    <property type="entry name" value="CAP_GAPR1-like"/>
    <property type="match status" value="1"/>
</dbReference>
<gene>
    <name evidence="1" type="ORF">PACLA_8A088939</name>
</gene>
<keyword evidence="2" id="KW-1185">Reference proteome</keyword>
<feature type="non-terminal residue" evidence="1">
    <location>
        <position position="210"/>
    </location>
</feature>
<reference evidence="1" key="1">
    <citation type="submission" date="2020-04" db="EMBL/GenBank/DDBJ databases">
        <authorList>
            <person name="Alioto T."/>
            <person name="Alioto T."/>
            <person name="Gomez Garrido J."/>
        </authorList>
    </citation>
    <scope>NUCLEOTIDE SEQUENCE</scope>
    <source>
        <strain evidence="1">A484AB</strain>
    </source>
</reference>
<dbReference type="PANTHER" id="PTHR10334">
    <property type="entry name" value="CYSTEINE-RICH SECRETORY PROTEIN-RELATED"/>
    <property type="match status" value="1"/>
</dbReference>
<dbReference type="InterPro" id="IPR002413">
    <property type="entry name" value="V5_allergen-like"/>
</dbReference>
<protein>
    <submittedName>
        <fullName evidence="1">Uncharacterized protein</fullName>
    </submittedName>
</protein>
<organism evidence="1 2">
    <name type="scientific">Paramuricea clavata</name>
    <name type="common">Red gorgonian</name>
    <name type="synonym">Violescent sea-whip</name>
    <dbReference type="NCBI Taxonomy" id="317549"/>
    <lineage>
        <taxon>Eukaryota</taxon>
        <taxon>Metazoa</taxon>
        <taxon>Cnidaria</taxon>
        <taxon>Anthozoa</taxon>
        <taxon>Octocorallia</taxon>
        <taxon>Malacalcyonacea</taxon>
        <taxon>Plexauridae</taxon>
        <taxon>Paramuricea</taxon>
    </lineage>
</organism>
<dbReference type="PRINTS" id="PR00838">
    <property type="entry name" value="V5ALLERGEN"/>
</dbReference>
<dbReference type="InterPro" id="IPR035940">
    <property type="entry name" value="CAP_sf"/>
</dbReference>
<dbReference type="InterPro" id="IPR001283">
    <property type="entry name" value="CRISP-related"/>
</dbReference>
<name>A0A6S7IVW7_PARCT</name>
<dbReference type="SMART" id="SM00198">
    <property type="entry name" value="SCP"/>
    <property type="match status" value="1"/>
</dbReference>
<dbReference type="Proteomes" id="UP001152795">
    <property type="component" value="Unassembled WGS sequence"/>
</dbReference>
<accession>A0A6S7IVW7</accession>
<dbReference type="SUPFAM" id="SSF55797">
    <property type="entry name" value="PR-1-like"/>
    <property type="match status" value="1"/>
</dbReference>
<dbReference type="PRINTS" id="PR00837">
    <property type="entry name" value="V5TPXLIKE"/>
</dbReference>
<dbReference type="Pfam" id="PF00188">
    <property type="entry name" value="CAP"/>
    <property type="match status" value="1"/>
</dbReference>
<sequence>MKILTIANFFVLFFSVEANSEPWRNVGDCGKELTCNPACQLRCLEIHNYYRSLHNSPPLFCDPTLAKSAQKWVDQQARDGNMHHSEWTDKFTESISWRGEGWLGMNQTESAIAGAVRGWYSEIKNHYNYVTGTGNGVVGHFQAVVWSSTTKLGCGINIQSGDGTYVTAHSSPASHANVDRDKLAPLNVKPRKAPEKLSVDWNGQENFSLS</sequence>
<dbReference type="AlphaFoldDB" id="A0A6S7IVW7"/>
<dbReference type="EMBL" id="CACRXK020011797">
    <property type="protein sequence ID" value="CAB4022087.1"/>
    <property type="molecule type" value="Genomic_DNA"/>
</dbReference>